<feature type="chain" id="PRO_5041438822" description="Lipid-binding serum glycoprotein C-terminal domain-containing protein" evidence="2">
    <location>
        <begin position="17"/>
        <end position="1123"/>
    </location>
</feature>
<dbReference type="InterPro" id="IPR017943">
    <property type="entry name" value="Bactericidal_perm-incr_a/b_dom"/>
</dbReference>
<dbReference type="InterPro" id="IPR001124">
    <property type="entry name" value="Lipid-bd_serum_glycop_C"/>
</dbReference>
<dbReference type="AlphaFoldDB" id="A0AA39LNE2"/>
<evidence type="ECO:0000313" key="5">
    <source>
        <dbReference type="Proteomes" id="UP001175271"/>
    </source>
</evidence>
<protein>
    <recommendedName>
        <fullName evidence="3">Lipid-binding serum glycoprotein C-terminal domain-containing protein</fullName>
    </recommendedName>
</protein>
<evidence type="ECO:0000313" key="4">
    <source>
        <dbReference type="EMBL" id="KAK0403414.1"/>
    </source>
</evidence>
<keyword evidence="5" id="KW-1185">Reference proteome</keyword>
<feature type="domain" description="Lipid-binding serum glycoprotein C-terminal" evidence="3">
    <location>
        <begin position="886"/>
        <end position="1096"/>
    </location>
</feature>
<dbReference type="Gene3D" id="3.15.20.10">
    <property type="entry name" value="Bactericidal permeability-increasing protein, domain 2"/>
    <property type="match status" value="1"/>
</dbReference>
<dbReference type="PANTHER" id="PTHR36520">
    <property type="entry name" value="PROTEIN CBG13000-RELATED"/>
    <property type="match status" value="1"/>
</dbReference>
<dbReference type="GO" id="GO:0008289">
    <property type="term" value="F:lipid binding"/>
    <property type="evidence" value="ECO:0007669"/>
    <property type="project" value="InterPro"/>
</dbReference>
<evidence type="ECO:0000259" key="3">
    <source>
        <dbReference type="SMART" id="SM00329"/>
    </source>
</evidence>
<sequence>MKVVCLLVLFCAVASSKDSEESHEAEDDPKTFAYYKFLYKRMKENEEHEKKSKKAAGVPSQFLVPGPFDPLPGRSHYSDYWPLFPFANQYSGGVDLDPSISRHIGGDLNIPVPTWGVLDISGRFFNRIRDTVTKFGYVSHPVNMMGLTKEDFVRLMTNPSLAFNRNIQPLVPLGKVPRSTVPISCRPPLCNPYTQTFSAGLEHDLGGPDGFDGDINVPIPIGKDLAYPPDNITVTYGHEMSPVDPYLNPYMFQNQAFIDGFQLVDRLPNRRVKRSLPLMPMEYNVFEKPFILMPAVPRPAMYPIFRRVLKPAFRNPGNDKEKAYYSFLNDLLKEQAEEAEESTSQKKKKPPSSPYLIPGPFEPLPGRSHNGDYWPVYPFGNQYVAGLEMDPALGQRVGGDINVAIPTWGMFDMTAKYFNRIRETTTKLGYLSHPVNMLGLDNADFVELMSNPSMAYNRNFHPLLPLGKVPRSEVPLSCRPPMCNPYTQTFTMGVEHDLGGSDGFNGDIDLPIPIGKQLAYRLPVGGNIYFAPDNFTLGYGHQAAPSDPYLNPLMLQNRAFIESFKAIDNLSNLRQKRSIEMEYYNGRGMLNPELYQTPSRLIMLPRWRTVAALLLATASLVSAQSLANSFFMEADTNAGFYSRINEKAMTLLGDYLRERVGMFMKYGEVTFNFTIPIASGSKFNVVSSSIAKFDFDSFKSKLQIVADKGISWTGTDLNTVINAVYKLHTNEREIVGHFPLSINKANIELILQTGINSDGHLKTDMTGCKVVGETHVDFSQTDEEALKNYMPRIAGAIGERIDQLLCPTFHAELVPVISNRLMNTPMSAALFDQYFLNYGLIGPVKYTPESVELKHRGNAFGILRQGRTRLNDFRLPFRSPPLSLPDSSDKMVNFYLSNYTLSSLLFWMDQYRKFDYEISKDALNNSAIAGYLKTDCGSEDICAGTLFPALGKRFSNGVVNIKTHTITFPHVRLEDGKAVVIVDSRIDAFVQQPDRNRRFLTATMLAELKLEKPSFKDYTFTAEMKIDKFKIGNVVSLVDGIDANSLEFLVNALNELIIADDMAKKLRGGIKFPILFDFEQRSSEVKFEKDRITVGVDFCYDQLCKAEVGENKDTDVNYYDTVS</sequence>
<accession>A0AA39LNE2</accession>
<dbReference type="SUPFAM" id="SSF55394">
    <property type="entry name" value="Bactericidal permeability-increasing protein, BPI"/>
    <property type="match status" value="2"/>
</dbReference>
<dbReference type="EMBL" id="JAUCMV010000004">
    <property type="protein sequence ID" value="KAK0403414.1"/>
    <property type="molecule type" value="Genomic_DNA"/>
</dbReference>
<dbReference type="SMART" id="SM00329">
    <property type="entry name" value="BPI2"/>
    <property type="match status" value="1"/>
</dbReference>
<dbReference type="Gene3D" id="3.15.10.10">
    <property type="entry name" value="Bactericidal permeability-increasing protein, domain 1"/>
    <property type="match status" value="1"/>
</dbReference>
<feature type="region of interest" description="Disordered" evidence="1">
    <location>
        <begin position="336"/>
        <end position="361"/>
    </location>
</feature>
<reference evidence="4" key="1">
    <citation type="submission" date="2023-06" db="EMBL/GenBank/DDBJ databases">
        <title>Genomic analysis of the entomopathogenic nematode Steinernema hermaphroditum.</title>
        <authorList>
            <person name="Schwarz E.M."/>
            <person name="Heppert J.K."/>
            <person name="Baniya A."/>
            <person name="Schwartz H.T."/>
            <person name="Tan C.-H."/>
            <person name="Antoshechkin I."/>
            <person name="Sternberg P.W."/>
            <person name="Goodrich-Blair H."/>
            <person name="Dillman A.R."/>
        </authorList>
    </citation>
    <scope>NUCLEOTIDE SEQUENCE</scope>
    <source>
        <strain evidence="4">PS9179</strain>
        <tissue evidence="4">Whole animal</tissue>
    </source>
</reference>
<organism evidence="4 5">
    <name type="scientific">Steinernema hermaphroditum</name>
    <dbReference type="NCBI Taxonomy" id="289476"/>
    <lineage>
        <taxon>Eukaryota</taxon>
        <taxon>Metazoa</taxon>
        <taxon>Ecdysozoa</taxon>
        <taxon>Nematoda</taxon>
        <taxon>Chromadorea</taxon>
        <taxon>Rhabditida</taxon>
        <taxon>Tylenchina</taxon>
        <taxon>Panagrolaimomorpha</taxon>
        <taxon>Strongyloidoidea</taxon>
        <taxon>Steinernematidae</taxon>
        <taxon>Steinernema</taxon>
    </lineage>
</organism>
<dbReference type="Proteomes" id="UP001175271">
    <property type="component" value="Unassembled WGS sequence"/>
</dbReference>
<evidence type="ECO:0000256" key="2">
    <source>
        <dbReference type="SAM" id="SignalP"/>
    </source>
</evidence>
<keyword evidence="2" id="KW-0732">Signal</keyword>
<dbReference type="Pfam" id="PF02886">
    <property type="entry name" value="LBP_BPI_CETP_C"/>
    <property type="match status" value="1"/>
</dbReference>
<proteinExistence type="predicted"/>
<gene>
    <name evidence="4" type="ORF">QR680_016900</name>
</gene>
<name>A0AA39LNE2_9BILA</name>
<evidence type="ECO:0000256" key="1">
    <source>
        <dbReference type="SAM" id="MobiDB-lite"/>
    </source>
</evidence>
<feature type="signal peptide" evidence="2">
    <location>
        <begin position="1"/>
        <end position="16"/>
    </location>
</feature>
<dbReference type="PANTHER" id="PTHR36520:SF2">
    <property type="entry name" value="CONSERVED SECRETED PROTEIN"/>
    <property type="match status" value="1"/>
</dbReference>
<comment type="caution">
    <text evidence="4">The sequence shown here is derived from an EMBL/GenBank/DDBJ whole genome shotgun (WGS) entry which is preliminary data.</text>
</comment>